<dbReference type="NCBIfam" id="TIGR03168">
    <property type="entry name" value="1-PFK"/>
    <property type="match status" value="1"/>
</dbReference>
<keyword evidence="2 6" id="KW-0808">Transferase</keyword>
<evidence type="ECO:0000259" key="7">
    <source>
        <dbReference type="Pfam" id="PF00294"/>
    </source>
</evidence>
<dbReference type="InterPro" id="IPR029056">
    <property type="entry name" value="Ribokinase-like"/>
</dbReference>
<comment type="similarity">
    <text evidence="1">Belongs to the carbohydrate kinase PfkB family.</text>
</comment>
<gene>
    <name evidence="8" type="ORF">AHMF7605_23445</name>
</gene>
<dbReference type="Gene3D" id="3.40.1190.20">
    <property type="match status" value="1"/>
</dbReference>
<evidence type="ECO:0000256" key="1">
    <source>
        <dbReference type="ARBA" id="ARBA00010688"/>
    </source>
</evidence>
<dbReference type="Proteomes" id="UP000240357">
    <property type="component" value="Unassembled WGS sequence"/>
</dbReference>
<proteinExistence type="inferred from homology"/>
<keyword evidence="5" id="KW-0067">ATP-binding</keyword>
<dbReference type="AlphaFoldDB" id="A0A2T2YLA3"/>
<dbReference type="PANTHER" id="PTHR46566:SF2">
    <property type="entry name" value="ATP-DEPENDENT 6-PHOSPHOFRUCTOKINASE ISOZYME 2"/>
    <property type="match status" value="1"/>
</dbReference>
<evidence type="ECO:0000313" key="9">
    <source>
        <dbReference type="Proteomes" id="UP000240357"/>
    </source>
</evidence>
<evidence type="ECO:0000256" key="2">
    <source>
        <dbReference type="ARBA" id="ARBA00022679"/>
    </source>
</evidence>
<dbReference type="InterPro" id="IPR017583">
    <property type="entry name" value="Tagatose/fructose_Pkinase"/>
</dbReference>
<reference evidence="8 9" key="1">
    <citation type="submission" date="2018-03" db="EMBL/GenBank/DDBJ databases">
        <title>Adhaeribacter sp. HMF7605 Genome sequencing and assembly.</title>
        <authorList>
            <person name="Kang H."/>
            <person name="Kang J."/>
            <person name="Cha I."/>
            <person name="Kim H."/>
            <person name="Joh K."/>
        </authorList>
    </citation>
    <scope>NUCLEOTIDE SEQUENCE [LARGE SCALE GENOMIC DNA]</scope>
    <source>
        <strain evidence="8 9">HMF7605</strain>
    </source>
</reference>
<dbReference type="OrthoDB" id="9801219at2"/>
<evidence type="ECO:0000313" key="8">
    <source>
        <dbReference type="EMBL" id="PSR56245.1"/>
    </source>
</evidence>
<keyword evidence="3" id="KW-0547">Nucleotide-binding</keyword>
<dbReference type="InterPro" id="IPR011611">
    <property type="entry name" value="PfkB_dom"/>
</dbReference>
<dbReference type="PIRSF" id="PIRSF000535">
    <property type="entry name" value="1PFK/6PFK/LacC"/>
    <property type="match status" value="1"/>
</dbReference>
<evidence type="ECO:0000256" key="3">
    <source>
        <dbReference type="ARBA" id="ARBA00022741"/>
    </source>
</evidence>
<name>A0A2T2YLA3_9BACT</name>
<dbReference type="CDD" id="cd01164">
    <property type="entry name" value="FruK_PfkB_like"/>
    <property type="match status" value="1"/>
</dbReference>
<dbReference type="GO" id="GO:0005975">
    <property type="term" value="P:carbohydrate metabolic process"/>
    <property type="evidence" value="ECO:0007669"/>
    <property type="project" value="InterPro"/>
</dbReference>
<dbReference type="RefSeq" id="WP_106932423.1">
    <property type="nucleotide sequence ID" value="NZ_PYFT01000001.1"/>
</dbReference>
<dbReference type="EMBL" id="PYFT01000001">
    <property type="protein sequence ID" value="PSR56245.1"/>
    <property type="molecule type" value="Genomic_DNA"/>
</dbReference>
<comment type="caution">
    <text evidence="8">The sequence shown here is derived from an EMBL/GenBank/DDBJ whole genome shotgun (WGS) entry which is preliminary data.</text>
</comment>
<sequence>MILCLCPNPSIDMYAWLNTLQAGQANSITKEERFPGGKGVHVALAVAELEEQVMLLGFWGGPTGQWVKENCESKGIECYGPELKDWTRTCLILKSDTYFDDTELLGSGPTISSADFESFRNTFIQILPKADCITMSGSWPKGAPVDAYAQLVSLANKAGKKIFLDCAGEQLNQALIQKPFSVHINRREGQKLFEEESPEQIAFLLAKQCTYAAVTAGADGLYLVAGDELIHAQCPVEDVYSAVGSGDCLLAGLAVAFNRELDIQAVAQLAVACGAANCIRPELGLLYQSDVEILKKQVLINKSAKTSVTNSVS</sequence>
<dbReference type="Pfam" id="PF00294">
    <property type="entry name" value="PfkB"/>
    <property type="match status" value="1"/>
</dbReference>
<dbReference type="GO" id="GO:0016773">
    <property type="term" value="F:phosphotransferase activity, alcohol group as acceptor"/>
    <property type="evidence" value="ECO:0007669"/>
    <property type="project" value="InterPro"/>
</dbReference>
<organism evidence="8 9">
    <name type="scientific">Adhaeribacter arboris</name>
    <dbReference type="NCBI Taxonomy" id="2072846"/>
    <lineage>
        <taxon>Bacteria</taxon>
        <taxon>Pseudomonadati</taxon>
        <taxon>Bacteroidota</taxon>
        <taxon>Cytophagia</taxon>
        <taxon>Cytophagales</taxon>
        <taxon>Hymenobacteraceae</taxon>
        <taxon>Adhaeribacter</taxon>
    </lineage>
</organism>
<evidence type="ECO:0000256" key="5">
    <source>
        <dbReference type="ARBA" id="ARBA00022840"/>
    </source>
</evidence>
<dbReference type="GO" id="GO:0005524">
    <property type="term" value="F:ATP binding"/>
    <property type="evidence" value="ECO:0007669"/>
    <property type="project" value="UniProtKB-KW"/>
</dbReference>
<accession>A0A2T2YLA3</accession>
<dbReference type="GO" id="GO:0016301">
    <property type="term" value="F:kinase activity"/>
    <property type="evidence" value="ECO:0007669"/>
    <property type="project" value="UniProtKB-KW"/>
</dbReference>
<keyword evidence="9" id="KW-1185">Reference proteome</keyword>
<feature type="domain" description="Carbohydrate kinase PfkB" evidence="7">
    <location>
        <begin position="16"/>
        <end position="279"/>
    </location>
</feature>
<evidence type="ECO:0000256" key="4">
    <source>
        <dbReference type="ARBA" id="ARBA00022777"/>
    </source>
</evidence>
<dbReference type="SUPFAM" id="SSF53613">
    <property type="entry name" value="Ribokinase-like"/>
    <property type="match status" value="1"/>
</dbReference>
<dbReference type="PANTHER" id="PTHR46566">
    <property type="entry name" value="1-PHOSPHOFRUCTOKINASE-RELATED"/>
    <property type="match status" value="1"/>
</dbReference>
<protein>
    <submittedName>
        <fullName evidence="8">1-phosphofructokinase</fullName>
    </submittedName>
</protein>
<evidence type="ECO:0000256" key="6">
    <source>
        <dbReference type="PIRNR" id="PIRNR000535"/>
    </source>
</evidence>
<keyword evidence="4 8" id="KW-0418">Kinase</keyword>